<sequence>MRKPEGRLLVHAVGGGDLGAAAGTGTGDGPPDFEGDADAVGKERRPLRKVFEGLAAAGIPVSLLVLLGTTNREGTIGGRTFAEHADEMRNRLTGETGLCGARFDPEAVFVARAASPTIEEASAALTRWLADHRPEEILVTCGSGAFALSAGALCAALATRNRVRILNIDAASRPYSLDRPLDIDKHLETWLLRYRFWDALAELDPANETLWRLLAARQAGDTSLAVSLQERSKEEVDLPAGQLVKFAEPWPTAQAALFERIGRKEAADFGVLKAWFVHQLRKWVNQERNLSPATRKPLEELVRALCTRKDGHGGQSGLIRATVKEIAGDTDSAAVRMIRDDALIALYTRSSTHRAHLMPPEQEDGPLPPTLIEAASRWEKGDQAVNLIASTGRRAWPVLGSGDVLGLLAVGLDREGRENDDHEAVRALLRCLHRRRERLLRRGTLRIRLLASPETSERAHALARWTQTVAPQTDAQVIEGICGDLDAIRDTVVAGLASGPAPTGRTGSGSLRDIDELVVVLNPGPPMTNYGMIAAGVQWSLTAACPLWVTELVRRGASSDLREGQRMLARLGPDRVLIGLALNAARRLDLRTAIQLIARGSELLPGLRPSLERLRNDFYGPLPDTSSRAERFSLASQRLLLIAEVAQRHPIPAAYLAVQALRPALFSWEAWKLLRRQVPSLDALAKTANLALQGHALDRLVRGRGRFAAHLRQDASTLLRQAARELWEEEGGNKLISSYKSVIEALELLYRETG</sequence>
<dbReference type="AlphaFoldDB" id="A0A1H1HEH0"/>
<evidence type="ECO:0000256" key="1">
    <source>
        <dbReference type="SAM" id="MobiDB-lite"/>
    </source>
</evidence>
<reference evidence="2 3" key="1">
    <citation type="submission" date="2016-10" db="EMBL/GenBank/DDBJ databases">
        <authorList>
            <person name="de Groot N.N."/>
        </authorList>
    </citation>
    <scope>NUCLEOTIDE SEQUENCE [LARGE SCALE GENOMIC DNA]</scope>
    <source>
        <strain evidence="2 3">DSM 43794</strain>
    </source>
</reference>
<dbReference type="RefSeq" id="WP_093261409.1">
    <property type="nucleotide sequence ID" value="NZ_FNKK01000002.1"/>
</dbReference>
<keyword evidence="3" id="KW-1185">Reference proteome</keyword>
<accession>A0A1H1HEH0</accession>
<dbReference type="Proteomes" id="UP000217103">
    <property type="component" value="Unassembled WGS sequence"/>
</dbReference>
<gene>
    <name evidence="2" type="ORF">SAMN04489764_4314</name>
</gene>
<organism evidence="2 3">
    <name type="scientific">Thermostaphylospora chromogena</name>
    <dbReference type="NCBI Taxonomy" id="35622"/>
    <lineage>
        <taxon>Bacteria</taxon>
        <taxon>Bacillati</taxon>
        <taxon>Actinomycetota</taxon>
        <taxon>Actinomycetes</taxon>
        <taxon>Streptosporangiales</taxon>
        <taxon>Thermomonosporaceae</taxon>
        <taxon>Thermostaphylospora</taxon>
    </lineage>
</organism>
<evidence type="ECO:0000313" key="3">
    <source>
        <dbReference type="Proteomes" id="UP000217103"/>
    </source>
</evidence>
<evidence type="ECO:0000313" key="2">
    <source>
        <dbReference type="EMBL" id="SDR23466.1"/>
    </source>
</evidence>
<dbReference type="EMBL" id="FNKK01000002">
    <property type="protein sequence ID" value="SDR23466.1"/>
    <property type="molecule type" value="Genomic_DNA"/>
</dbReference>
<proteinExistence type="predicted"/>
<protein>
    <submittedName>
        <fullName evidence="2">Uncharacterized protein</fullName>
    </submittedName>
</protein>
<name>A0A1H1HEH0_9ACTN</name>
<feature type="region of interest" description="Disordered" evidence="1">
    <location>
        <begin position="19"/>
        <end position="38"/>
    </location>
</feature>
<dbReference type="OrthoDB" id="3442113at2"/>
<dbReference type="STRING" id="35622.SAMN04489764_4314"/>
<feature type="compositionally biased region" description="Gly residues" evidence="1">
    <location>
        <begin position="19"/>
        <end position="28"/>
    </location>
</feature>